<evidence type="ECO:0000313" key="1">
    <source>
        <dbReference type="EMBL" id="OHA02144.1"/>
    </source>
</evidence>
<dbReference type="AlphaFoldDB" id="A0A1G2KS97"/>
<sequence>MQKRGSNQEAAKILQNTLVPSEVHAEYIGFHDHVVQNKYSREQVIEKSKELLRKRTPLEEKKEILFCLAHTPVLRAHYAIQKYLKNPDRELVTWAVVAWHESHTGVLNEGMRTLFGGNTAEEVVVMGGLGGDGKRLRYCFVVSSLKGHPFSIDQEETIRAALKEDSDHVKTEKIEFGENYAVVTPLVLIEGAVGEFIESLINYCNKPVPFLRFHYFVVNTHLLSKEEINEYLQKFEARGF</sequence>
<reference evidence="1 2" key="1">
    <citation type="journal article" date="2016" name="Nat. Commun.">
        <title>Thousands of microbial genomes shed light on interconnected biogeochemical processes in an aquifer system.</title>
        <authorList>
            <person name="Anantharaman K."/>
            <person name="Brown C.T."/>
            <person name="Hug L.A."/>
            <person name="Sharon I."/>
            <person name="Castelle C.J."/>
            <person name="Probst A.J."/>
            <person name="Thomas B.C."/>
            <person name="Singh A."/>
            <person name="Wilkins M.J."/>
            <person name="Karaoz U."/>
            <person name="Brodie E.L."/>
            <person name="Williams K.H."/>
            <person name="Hubbard S.S."/>
            <person name="Banfield J.F."/>
        </authorList>
    </citation>
    <scope>NUCLEOTIDE SEQUENCE [LARGE SCALE GENOMIC DNA]</scope>
</reference>
<gene>
    <name evidence="1" type="ORF">A3C16_02190</name>
</gene>
<name>A0A1G2KS97_9BACT</name>
<evidence type="ECO:0000313" key="2">
    <source>
        <dbReference type="Proteomes" id="UP000177811"/>
    </source>
</evidence>
<proteinExistence type="predicted"/>
<dbReference type="EMBL" id="MHQL01000044">
    <property type="protein sequence ID" value="OHA02144.1"/>
    <property type="molecule type" value="Genomic_DNA"/>
</dbReference>
<organism evidence="1 2">
    <name type="scientific">Candidatus Sungbacteria bacterium RIFCSPHIGHO2_02_FULL_51_29</name>
    <dbReference type="NCBI Taxonomy" id="1802273"/>
    <lineage>
        <taxon>Bacteria</taxon>
        <taxon>Candidatus Sungiibacteriota</taxon>
    </lineage>
</organism>
<protein>
    <submittedName>
        <fullName evidence="1">Uncharacterized protein</fullName>
    </submittedName>
</protein>
<comment type="caution">
    <text evidence="1">The sequence shown here is derived from an EMBL/GenBank/DDBJ whole genome shotgun (WGS) entry which is preliminary data.</text>
</comment>
<accession>A0A1G2KS97</accession>
<dbReference type="Proteomes" id="UP000177811">
    <property type="component" value="Unassembled WGS sequence"/>
</dbReference>